<gene>
    <name evidence="1" type="ORF">SLEP1_g34585</name>
</gene>
<protein>
    <submittedName>
        <fullName evidence="1">Uncharacterized protein</fullName>
    </submittedName>
</protein>
<dbReference type="Proteomes" id="UP001054252">
    <property type="component" value="Unassembled WGS sequence"/>
</dbReference>
<dbReference type="AlphaFoldDB" id="A0AAV5KKR7"/>
<name>A0AAV5KKR7_9ROSI</name>
<organism evidence="1 2">
    <name type="scientific">Rubroshorea leprosula</name>
    <dbReference type="NCBI Taxonomy" id="152421"/>
    <lineage>
        <taxon>Eukaryota</taxon>
        <taxon>Viridiplantae</taxon>
        <taxon>Streptophyta</taxon>
        <taxon>Embryophyta</taxon>
        <taxon>Tracheophyta</taxon>
        <taxon>Spermatophyta</taxon>
        <taxon>Magnoliopsida</taxon>
        <taxon>eudicotyledons</taxon>
        <taxon>Gunneridae</taxon>
        <taxon>Pentapetalae</taxon>
        <taxon>rosids</taxon>
        <taxon>malvids</taxon>
        <taxon>Malvales</taxon>
        <taxon>Dipterocarpaceae</taxon>
        <taxon>Rubroshorea</taxon>
    </lineage>
</organism>
<dbReference type="Pfam" id="PF15011">
    <property type="entry name" value="CA109-like"/>
    <property type="match status" value="1"/>
</dbReference>
<reference evidence="1 2" key="1">
    <citation type="journal article" date="2021" name="Commun. Biol.">
        <title>The genome of Shorea leprosula (Dipterocarpaceae) highlights the ecological relevance of drought in aseasonal tropical rainforests.</title>
        <authorList>
            <person name="Ng K.K.S."/>
            <person name="Kobayashi M.J."/>
            <person name="Fawcett J.A."/>
            <person name="Hatakeyama M."/>
            <person name="Paape T."/>
            <person name="Ng C.H."/>
            <person name="Ang C.C."/>
            <person name="Tnah L.H."/>
            <person name="Lee C.T."/>
            <person name="Nishiyama T."/>
            <person name="Sese J."/>
            <person name="O'Brien M.J."/>
            <person name="Copetti D."/>
            <person name="Mohd Noor M.I."/>
            <person name="Ong R.C."/>
            <person name="Putra M."/>
            <person name="Sireger I.Z."/>
            <person name="Indrioko S."/>
            <person name="Kosugi Y."/>
            <person name="Izuno A."/>
            <person name="Isagi Y."/>
            <person name="Lee S.L."/>
            <person name="Shimizu K.K."/>
        </authorList>
    </citation>
    <scope>NUCLEOTIDE SEQUENCE [LARGE SCALE GENOMIC DNA]</scope>
    <source>
        <strain evidence="1">214</strain>
    </source>
</reference>
<keyword evidence="2" id="KW-1185">Reference proteome</keyword>
<proteinExistence type="predicted"/>
<evidence type="ECO:0000313" key="2">
    <source>
        <dbReference type="Proteomes" id="UP001054252"/>
    </source>
</evidence>
<dbReference type="InterPro" id="IPR029159">
    <property type="entry name" value="CA109-like"/>
</dbReference>
<sequence>MEAIIKKYQQSFRKVKEEMDRWDELQSRLISQFTNASSIIGRLQAIQNSKNYGSLNSIEGIEVAVLQKQMDSLQSILLSMKKTMEEFHCIVLSLEKIQRQGKQLVKGGSNQPTKKQLQLKIGVKPSLADCLDGLVLLHELHHSEYLLKSSLVFALSTLAVKPE</sequence>
<evidence type="ECO:0000313" key="1">
    <source>
        <dbReference type="EMBL" id="GKV25091.1"/>
    </source>
</evidence>
<comment type="caution">
    <text evidence="1">The sequence shown here is derived from an EMBL/GenBank/DDBJ whole genome shotgun (WGS) entry which is preliminary data.</text>
</comment>
<accession>A0AAV5KKR7</accession>
<dbReference type="PANTHER" id="PTHR37904">
    <property type="entry name" value="OS10G0566900 PROTEIN"/>
    <property type="match status" value="1"/>
</dbReference>
<dbReference type="PANTHER" id="PTHR37904:SF2">
    <property type="entry name" value="OS10G0566900 PROTEIN"/>
    <property type="match status" value="1"/>
</dbReference>
<dbReference type="EMBL" id="BPVZ01000068">
    <property type="protein sequence ID" value="GKV25091.1"/>
    <property type="molecule type" value="Genomic_DNA"/>
</dbReference>
<dbReference type="InterPro" id="IPR038985">
    <property type="entry name" value="OPRN-like"/>
</dbReference>